<evidence type="ECO:0000256" key="1">
    <source>
        <dbReference type="SAM" id="MobiDB-lite"/>
    </source>
</evidence>
<evidence type="ECO:0008006" key="5">
    <source>
        <dbReference type="Google" id="ProtNLM"/>
    </source>
</evidence>
<feature type="signal peptide" evidence="2">
    <location>
        <begin position="1"/>
        <end position="27"/>
    </location>
</feature>
<accession>A0A1G1T3Q1</accession>
<feature type="region of interest" description="Disordered" evidence="1">
    <location>
        <begin position="305"/>
        <end position="339"/>
    </location>
</feature>
<dbReference type="Proteomes" id="UP000177791">
    <property type="component" value="Unassembled WGS sequence"/>
</dbReference>
<keyword evidence="2" id="KW-0732">Signal</keyword>
<gene>
    <name evidence="3" type="ORF">BEN48_01270</name>
</gene>
<dbReference type="SUPFAM" id="SSF82185">
    <property type="entry name" value="Histone H3 K4-specific methyltransferase SET7/9 N-terminal domain"/>
    <property type="match status" value="1"/>
</dbReference>
<keyword evidence="4" id="KW-1185">Reference proteome</keyword>
<feature type="chain" id="PRO_5009578815" description="Antitoxin component YwqK of the YwqJK toxin-antitoxin module" evidence="2">
    <location>
        <begin position="28"/>
        <end position="339"/>
    </location>
</feature>
<dbReference type="AlphaFoldDB" id="A0A1G1T3Q1"/>
<proteinExistence type="predicted"/>
<feature type="compositionally biased region" description="Basic and acidic residues" evidence="1">
    <location>
        <begin position="305"/>
        <end position="321"/>
    </location>
</feature>
<evidence type="ECO:0000313" key="3">
    <source>
        <dbReference type="EMBL" id="OGX85500.1"/>
    </source>
</evidence>
<dbReference type="STRING" id="1908236.BEN48_01270"/>
<protein>
    <recommendedName>
        <fullName evidence="5">Antitoxin component YwqK of the YwqJK toxin-antitoxin module</fullName>
    </recommendedName>
</protein>
<dbReference type="EMBL" id="MDZC01000057">
    <property type="protein sequence ID" value="OGX85500.1"/>
    <property type="molecule type" value="Genomic_DNA"/>
</dbReference>
<dbReference type="Gene3D" id="3.90.930.1">
    <property type="match status" value="1"/>
</dbReference>
<evidence type="ECO:0000313" key="4">
    <source>
        <dbReference type="Proteomes" id="UP000177791"/>
    </source>
</evidence>
<reference evidence="3 4" key="1">
    <citation type="submission" date="2016-08" db="EMBL/GenBank/DDBJ databases">
        <title>Hymenobacter coccineus sp. nov., Hymenobacter lapidarius sp. nov. and Hymenobacter glacialis sp. nov., isolated from Antarctic soil.</title>
        <authorList>
            <person name="Sedlacek I."/>
            <person name="Kralova S."/>
            <person name="Kyrova K."/>
            <person name="Maslanova I."/>
            <person name="Stankova E."/>
            <person name="Vrbovska V."/>
            <person name="Nemec M."/>
            <person name="Bartak M."/>
            <person name="Svec P."/>
            <person name="Busse H.-J."/>
            <person name="Pantucek R."/>
        </authorList>
    </citation>
    <scope>NUCLEOTIDE SEQUENCE [LARGE SCALE GENOMIC DNA]</scope>
    <source>
        <strain evidence="3 4">CCM 8648</strain>
    </source>
</reference>
<evidence type="ECO:0000256" key="2">
    <source>
        <dbReference type="SAM" id="SignalP"/>
    </source>
</evidence>
<sequence>MWLRPLRFLSFALLLATLLPWACTRKAVSFNSNPEQAVTVLASDTLTRTADTLKGSPSLSTARKVVISKEQERAAKEAEKAAQRKPSKKKKVFLGEKIKKGFAKSGAKGRNQIIEVFYFLKYPLPLNAYAPAHYYYDTKKHKILKLAAIEDDIASLKILHGPYKKLQNNKVIETGYYALGTRHLRWERFDRNGVLLTKIHYEMGFPRDANVSYYGEDRSLINEVVPYVNGKLEGDYAKFLINGQADWRGQFENGKRVGTWTKYWGFRNRRHYEYQYAESGYDPEVTEPELVREYNRNATIIFDKDKNIDKRGQPEAVDRPGLRRPVPRAAPKVLPKRAK</sequence>
<name>A0A1G1T3Q1_9BACT</name>
<comment type="caution">
    <text evidence="3">The sequence shown here is derived from an EMBL/GenBank/DDBJ whole genome shotgun (WGS) entry which is preliminary data.</text>
</comment>
<organism evidence="3 4">
    <name type="scientific">Hymenobacter glacialis</name>
    <dbReference type="NCBI Taxonomy" id="1908236"/>
    <lineage>
        <taxon>Bacteria</taxon>
        <taxon>Pseudomonadati</taxon>
        <taxon>Bacteroidota</taxon>
        <taxon>Cytophagia</taxon>
        <taxon>Cytophagales</taxon>
        <taxon>Hymenobacteraceae</taxon>
        <taxon>Hymenobacter</taxon>
    </lineage>
</organism>